<organism evidence="2 3">
    <name type="scientific">Mesocestoides corti</name>
    <name type="common">Flatworm</name>
    <dbReference type="NCBI Taxonomy" id="53468"/>
    <lineage>
        <taxon>Eukaryota</taxon>
        <taxon>Metazoa</taxon>
        <taxon>Spiralia</taxon>
        <taxon>Lophotrochozoa</taxon>
        <taxon>Platyhelminthes</taxon>
        <taxon>Cestoda</taxon>
        <taxon>Eucestoda</taxon>
        <taxon>Cyclophyllidea</taxon>
        <taxon>Mesocestoididae</taxon>
        <taxon>Mesocestoides</taxon>
    </lineage>
</organism>
<dbReference type="WBParaSite" id="MCU_002575-RA">
    <property type="protein sequence ID" value="MCU_002575-RA"/>
    <property type="gene ID" value="MCU_002575"/>
</dbReference>
<dbReference type="EMBL" id="UXSR01000029">
    <property type="protein sequence ID" value="VDD74355.1"/>
    <property type="molecule type" value="Genomic_DNA"/>
</dbReference>
<evidence type="ECO:0000313" key="2">
    <source>
        <dbReference type="EMBL" id="VDD74355.1"/>
    </source>
</evidence>
<reference evidence="2 3" key="1">
    <citation type="submission" date="2018-10" db="EMBL/GenBank/DDBJ databases">
        <authorList>
            <consortium name="Pathogen Informatics"/>
        </authorList>
    </citation>
    <scope>NUCLEOTIDE SEQUENCE [LARGE SCALE GENOMIC DNA]</scope>
</reference>
<dbReference type="AlphaFoldDB" id="A0A0R3U1T7"/>
<gene>
    <name evidence="2" type="ORF">MCOS_LOCUS358</name>
</gene>
<sequence length="98" mass="10790">MTRAIKPTCNGDVPGQTAPVRIPATPGCLARQLRLTLSIRNFKTPPAVLPGERVRSYGGTERRGLTNRKELPLTRGDQFPAQNGIKGNTIKRNRLERA</sequence>
<reference evidence="4" key="2">
    <citation type="submission" date="2019-11" db="UniProtKB">
        <authorList>
            <consortium name="WormBaseParasite"/>
        </authorList>
    </citation>
    <scope>IDENTIFICATION</scope>
</reference>
<evidence type="ECO:0000256" key="1">
    <source>
        <dbReference type="SAM" id="MobiDB-lite"/>
    </source>
</evidence>
<accession>A0A0R3U1T7</accession>
<evidence type="ECO:0000313" key="4">
    <source>
        <dbReference type="WBParaSite" id="MCU_002575-RA"/>
    </source>
</evidence>
<protein>
    <submittedName>
        <fullName evidence="2 4">Uncharacterized protein</fullName>
    </submittedName>
</protein>
<name>A0A0R3U1T7_MESCO</name>
<evidence type="ECO:0000313" key="3">
    <source>
        <dbReference type="Proteomes" id="UP000267029"/>
    </source>
</evidence>
<keyword evidence="3" id="KW-1185">Reference proteome</keyword>
<proteinExistence type="predicted"/>
<feature type="region of interest" description="Disordered" evidence="1">
    <location>
        <begin position="74"/>
        <end position="98"/>
    </location>
</feature>
<dbReference type="Proteomes" id="UP000267029">
    <property type="component" value="Unassembled WGS sequence"/>
</dbReference>